<name>A0A1H7ZAB0_9HYPH</name>
<evidence type="ECO:0000259" key="6">
    <source>
        <dbReference type="PROSITE" id="PS51635"/>
    </source>
</evidence>
<dbReference type="PANTHER" id="PTHR14226:SF74">
    <property type="entry name" value="BLR4684 PROTEIN"/>
    <property type="match status" value="1"/>
</dbReference>
<reference evidence="8" key="1">
    <citation type="submission" date="2016-10" db="EMBL/GenBank/DDBJ databases">
        <authorList>
            <person name="Varghese N."/>
            <person name="Submissions S."/>
        </authorList>
    </citation>
    <scope>NUCLEOTIDE SEQUENCE [LARGE SCALE GENOMIC DNA]</scope>
    <source>
        <strain evidence="8">LMG 26383,CCUG 61248,R- 45681</strain>
    </source>
</reference>
<dbReference type="PANTHER" id="PTHR14226">
    <property type="entry name" value="NEUROPATHY TARGET ESTERASE/SWISS CHEESE D.MELANOGASTER"/>
    <property type="match status" value="1"/>
</dbReference>
<dbReference type="Gene3D" id="3.40.1090.10">
    <property type="entry name" value="Cytosolic phospholipase A2 catalytic domain"/>
    <property type="match status" value="1"/>
</dbReference>
<organism evidence="7 8">
    <name type="scientific">Bosea lupini</name>
    <dbReference type="NCBI Taxonomy" id="1036779"/>
    <lineage>
        <taxon>Bacteria</taxon>
        <taxon>Pseudomonadati</taxon>
        <taxon>Pseudomonadota</taxon>
        <taxon>Alphaproteobacteria</taxon>
        <taxon>Hyphomicrobiales</taxon>
        <taxon>Boseaceae</taxon>
        <taxon>Bosea</taxon>
    </lineage>
</organism>
<dbReference type="STRING" id="1036779.SAMN04515666_11414"/>
<accession>A0A1H7ZAB0</accession>
<keyword evidence="2 4" id="KW-0442">Lipid degradation</keyword>
<dbReference type="InterPro" id="IPR016035">
    <property type="entry name" value="Acyl_Trfase/lysoPLipase"/>
</dbReference>
<feature type="active site" description="Nucleophile" evidence="4">
    <location>
        <position position="102"/>
    </location>
</feature>
<feature type="chain" id="PRO_5011789061" evidence="5">
    <location>
        <begin position="31"/>
        <end position="368"/>
    </location>
</feature>
<evidence type="ECO:0000313" key="8">
    <source>
        <dbReference type="Proteomes" id="UP000199664"/>
    </source>
</evidence>
<feature type="signal peptide" evidence="5">
    <location>
        <begin position="1"/>
        <end position="30"/>
    </location>
</feature>
<dbReference type="AlphaFoldDB" id="A0A1H7ZAB0"/>
<dbReference type="PROSITE" id="PS51257">
    <property type="entry name" value="PROKAR_LIPOPROTEIN"/>
    <property type="match status" value="1"/>
</dbReference>
<gene>
    <name evidence="7" type="ORF">SAMN04515666_11414</name>
</gene>
<dbReference type="Pfam" id="PF01734">
    <property type="entry name" value="Patatin"/>
    <property type="match status" value="1"/>
</dbReference>
<evidence type="ECO:0000256" key="4">
    <source>
        <dbReference type="PROSITE-ProRule" id="PRU01161"/>
    </source>
</evidence>
<comment type="caution">
    <text evidence="4">Lacks conserved residue(s) required for the propagation of feature annotation.</text>
</comment>
<keyword evidence="1 4" id="KW-0378">Hydrolase</keyword>
<keyword evidence="5" id="KW-0732">Signal</keyword>
<proteinExistence type="predicted"/>
<dbReference type="GO" id="GO:0016787">
    <property type="term" value="F:hydrolase activity"/>
    <property type="evidence" value="ECO:0007669"/>
    <property type="project" value="UniProtKB-UniRule"/>
</dbReference>
<feature type="short sequence motif" description="GXSXG" evidence="4">
    <location>
        <begin position="100"/>
        <end position="104"/>
    </location>
</feature>
<evidence type="ECO:0000313" key="7">
    <source>
        <dbReference type="EMBL" id="SEM55266.1"/>
    </source>
</evidence>
<dbReference type="PROSITE" id="PS51635">
    <property type="entry name" value="PNPLA"/>
    <property type="match status" value="1"/>
</dbReference>
<evidence type="ECO:0000256" key="3">
    <source>
        <dbReference type="ARBA" id="ARBA00023098"/>
    </source>
</evidence>
<feature type="domain" description="PNPLA" evidence="6">
    <location>
        <begin position="67"/>
        <end position="254"/>
    </location>
</feature>
<dbReference type="GO" id="GO:0016042">
    <property type="term" value="P:lipid catabolic process"/>
    <property type="evidence" value="ECO:0007669"/>
    <property type="project" value="UniProtKB-UniRule"/>
</dbReference>
<dbReference type="EMBL" id="FOAN01000014">
    <property type="protein sequence ID" value="SEM55266.1"/>
    <property type="molecule type" value="Genomic_DNA"/>
</dbReference>
<dbReference type="InterPro" id="IPR002641">
    <property type="entry name" value="PNPLA_dom"/>
</dbReference>
<keyword evidence="3 4" id="KW-0443">Lipid metabolism</keyword>
<feature type="active site" description="Proton acceptor" evidence="4">
    <location>
        <position position="241"/>
    </location>
</feature>
<evidence type="ECO:0000256" key="2">
    <source>
        <dbReference type="ARBA" id="ARBA00022963"/>
    </source>
</evidence>
<keyword evidence="8" id="KW-1185">Reference proteome</keyword>
<dbReference type="SUPFAM" id="SSF52151">
    <property type="entry name" value="FabD/lysophospholipase-like"/>
    <property type="match status" value="1"/>
</dbReference>
<dbReference type="InterPro" id="IPR050301">
    <property type="entry name" value="NTE"/>
</dbReference>
<feature type="short sequence motif" description="DGA/G" evidence="4">
    <location>
        <begin position="241"/>
        <end position="243"/>
    </location>
</feature>
<evidence type="ECO:0000256" key="1">
    <source>
        <dbReference type="ARBA" id="ARBA00022801"/>
    </source>
</evidence>
<evidence type="ECO:0000256" key="5">
    <source>
        <dbReference type="SAM" id="SignalP"/>
    </source>
</evidence>
<protein>
    <submittedName>
        <fullName evidence="7">Predicted acylesterase/phospholipase RssA, contains patatin domain</fullName>
    </submittedName>
</protein>
<dbReference type="Proteomes" id="UP000199664">
    <property type="component" value="Unassembled WGS sequence"/>
</dbReference>
<sequence>MTRSAAPTPRRRAKLAALGLALLLSGCADAGLVVDASGAMLTTGRVDGSSAVAPNLPRRAGSPRHILVLTSGGADGAFGAGVITAWTASGRRPQFDIVSGTSTGALQATAAFLGPDYDALLERIYTSTRTRDIFRSNGVKTLLGTGLYDPAPLRRLLDEVIDETTLDAVAAAHAAGRRLYVTTTDMTAGRSVLWDMGAIASGQGDRKSAFLGVLVASAAVPGLVEPVYVRDQEGKLAVHSDGGVKTPVPLEAFMLKARRAVATHVWVIANGHVSRDAALRSEARHVLGLARRGITQLIRQLLYTSVQDAEAKARRAGARFHLVALPTSVPEAVDPLDFRPDELRGLYETGRATGQLRFGSVADEAAHQ</sequence>